<dbReference type="EMBL" id="AXCN02000453">
    <property type="status" value="NOT_ANNOTATED_CDS"/>
    <property type="molecule type" value="Genomic_DNA"/>
</dbReference>
<dbReference type="VEuPathDB" id="VectorBase:AFAF007902"/>
<keyword evidence="2" id="KW-1185">Reference proteome</keyword>
<proteinExistence type="predicted"/>
<dbReference type="AlphaFoldDB" id="A0A182QDC7"/>
<accession>A0A182QDC7</accession>
<name>A0A182QDC7_9DIPT</name>
<dbReference type="EnsemblMetazoa" id="AFAF007902-RA">
    <property type="protein sequence ID" value="AFAF007902-PA"/>
    <property type="gene ID" value="AFAF007902"/>
</dbReference>
<dbReference type="Proteomes" id="UP000075886">
    <property type="component" value="Unassembled WGS sequence"/>
</dbReference>
<reference evidence="1" key="2">
    <citation type="submission" date="2020-05" db="UniProtKB">
        <authorList>
            <consortium name="EnsemblMetazoa"/>
        </authorList>
    </citation>
    <scope>IDENTIFICATION</scope>
    <source>
        <strain evidence="1">FAR1</strain>
    </source>
</reference>
<evidence type="ECO:0000313" key="2">
    <source>
        <dbReference type="Proteomes" id="UP000075886"/>
    </source>
</evidence>
<sequence>MANKDAQPFGLSVAENLTCFFNSKLLGCRCGTVGGVLSGDDATPIRADRSEEERKEISILPTNVPLICVSSGMRVQFEWGQITGLSVVVLACGRQVGAGGLYWMFVGFSRLEP</sequence>
<reference evidence="2" key="1">
    <citation type="submission" date="2014-01" db="EMBL/GenBank/DDBJ databases">
        <title>The Genome Sequence of Anopheles farauti FAR1 (V2).</title>
        <authorList>
            <consortium name="The Broad Institute Genomics Platform"/>
            <person name="Neafsey D.E."/>
            <person name="Besansky N."/>
            <person name="Howell P."/>
            <person name="Walton C."/>
            <person name="Young S.K."/>
            <person name="Zeng Q."/>
            <person name="Gargeya S."/>
            <person name="Fitzgerald M."/>
            <person name="Haas B."/>
            <person name="Abouelleil A."/>
            <person name="Allen A.W."/>
            <person name="Alvarado L."/>
            <person name="Arachchi H.M."/>
            <person name="Berlin A.M."/>
            <person name="Chapman S.B."/>
            <person name="Gainer-Dewar J."/>
            <person name="Goldberg J."/>
            <person name="Griggs A."/>
            <person name="Gujja S."/>
            <person name="Hansen M."/>
            <person name="Howarth C."/>
            <person name="Imamovic A."/>
            <person name="Ireland A."/>
            <person name="Larimer J."/>
            <person name="McCowan C."/>
            <person name="Murphy C."/>
            <person name="Pearson M."/>
            <person name="Poon T.W."/>
            <person name="Priest M."/>
            <person name="Roberts A."/>
            <person name="Saif S."/>
            <person name="Shea T."/>
            <person name="Sisk P."/>
            <person name="Sykes S."/>
            <person name="Wortman J."/>
            <person name="Nusbaum C."/>
            <person name="Birren B."/>
        </authorList>
    </citation>
    <scope>NUCLEOTIDE SEQUENCE [LARGE SCALE GENOMIC DNA]</scope>
    <source>
        <strain evidence="2">FAR1</strain>
    </source>
</reference>
<protein>
    <submittedName>
        <fullName evidence="1">Uncharacterized protein</fullName>
    </submittedName>
</protein>
<organism evidence="1 2">
    <name type="scientific">Anopheles farauti</name>
    <dbReference type="NCBI Taxonomy" id="69004"/>
    <lineage>
        <taxon>Eukaryota</taxon>
        <taxon>Metazoa</taxon>
        <taxon>Ecdysozoa</taxon>
        <taxon>Arthropoda</taxon>
        <taxon>Hexapoda</taxon>
        <taxon>Insecta</taxon>
        <taxon>Pterygota</taxon>
        <taxon>Neoptera</taxon>
        <taxon>Endopterygota</taxon>
        <taxon>Diptera</taxon>
        <taxon>Nematocera</taxon>
        <taxon>Culicoidea</taxon>
        <taxon>Culicidae</taxon>
        <taxon>Anophelinae</taxon>
        <taxon>Anopheles</taxon>
    </lineage>
</organism>
<evidence type="ECO:0000313" key="1">
    <source>
        <dbReference type="EnsemblMetazoa" id="AFAF007902-PA"/>
    </source>
</evidence>